<comment type="caution">
    <text evidence="1">The sequence shown here is derived from an EMBL/GenBank/DDBJ whole genome shotgun (WGS) entry which is preliminary data.</text>
</comment>
<dbReference type="Proteomes" id="UP000627781">
    <property type="component" value="Unassembled WGS sequence"/>
</dbReference>
<protein>
    <submittedName>
        <fullName evidence="1">Uncharacterized protein</fullName>
    </submittedName>
</protein>
<organism evidence="1 2">
    <name type="scientific">Clostridium cibarium</name>
    <dbReference type="NCBI Taxonomy" id="2762247"/>
    <lineage>
        <taxon>Bacteria</taxon>
        <taxon>Bacillati</taxon>
        <taxon>Bacillota</taxon>
        <taxon>Clostridia</taxon>
        <taxon>Eubacteriales</taxon>
        <taxon>Clostridiaceae</taxon>
        <taxon>Clostridium</taxon>
    </lineage>
</organism>
<proteinExistence type="predicted"/>
<evidence type="ECO:0000313" key="2">
    <source>
        <dbReference type="Proteomes" id="UP000627781"/>
    </source>
</evidence>
<dbReference type="RefSeq" id="WP_191768899.1">
    <property type="nucleotide sequence ID" value="NZ_JACSRA010000018.1"/>
</dbReference>
<evidence type="ECO:0000313" key="1">
    <source>
        <dbReference type="EMBL" id="MBD7912011.1"/>
    </source>
</evidence>
<keyword evidence="2" id="KW-1185">Reference proteome</keyword>
<name>A0ABR8PV15_9CLOT</name>
<reference evidence="1 2" key="1">
    <citation type="submission" date="2020-08" db="EMBL/GenBank/DDBJ databases">
        <title>A Genomic Blueprint of the Chicken Gut Microbiome.</title>
        <authorList>
            <person name="Gilroy R."/>
            <person name="Ravi A."/>
            <person name="Getino M."/>
            <person name="Pursley I."/>
            <person name="Horton D.L."/>
            <person name="Alikhan N.-F."/>
            <person name="Baker D."/>
            <person name="Gharbi K."/>
            <person name="Hall N."/>
            <person name="Watson M."/>
            <person name="Adriaenssens E.M."/>
            <person name="Foster-Nyarko E."/>
            <person name="Jarju S."/>
            <person name="Secka A."/>
            <person name="Antonio M."/>
            <person name="Oren A."/>
            <person name="Chaudhuri R."/>
            <person name="La Ragione R.M."/>
            <person name="Hildebrand F."/>
            <person name="Pallen M.J."/>
        </authorList>
    </citation>
    <scope>NUCLEOTIDE SEQUENCE [LARGE SCALE GENOMIC DNA]</scope>
    <source>
        <strain evidence="1 2">Sa3CVN1</strain>
    </source>
</reference>
<gene>
    <name evidence="1" type="ORF">H9661_11645</name>
</gene>
<dbReference type="EMBL" id="JACSRA010000018">
    <property type="protein sequence ID" value="MBD7912011.1"/>
    <property type="molecule type" value="Genomic_DNA"/>
</dbReference>
<sequence length="213" mass="24053">MEYSGFFNGNYKYGQEEFSRYFENIYENGVSFKDKDKLASYEKDQMTLKVTNDGLRLKVAPGFAIVKGYYLYNKEEKVLDIAKPTEGKRIDRVVVRLNSTVGSSSMSVELKSGTNVKEPDLTRSDNIYELSLAKVIISADGSIIVEDERAYDGLCGGIRPKNVSAYENMIAKIDEAFNKWLSEEQNKGREIYIQSDKPKESVSGSIWIDISAV</sequence>
<accession>A0ABR8PV15</accession>